<dbReference type="Proteomes" id="UP000218432">
    <property type="component" value="Chromosome 2"/>
</dbReference>
<feature type="compositionally biased region" description="Low complexity" evidence="1">
    <location>
        <begin position="1"/>
        <end position="24"/>
    </location>
</feature>
<organism evidence="2 3">
    <name type="scientific">Burkholderia stabilis</name>
    <dbReference type="NCBI Taxonomy" id="95485"/>
    <lineage>
        <taxon>Bacteria</taxon>
        <taxon>Pseudomonadati</taxon>
        <taxon>Pseudomonadota</taxon>
        <taxon>Betaproteobacteria</taxon>
        <taxon>Burkholderiales</taxon>
        <taxon>Burkholderiaceae</taxon>
        <taxon>Burkholderia</taxon>
        <taxon>Burkholderia cepacia complex</taxon>
    </lineage>
</organism>
<feature type="region of interest" description="Disordered" evidence="1">
    <location>
        <begin position="1"/>
        <end position="34"/>
    </location>
</feature>
<protein>
    <submittedName>
        <fullName evidence="2">Uncharacterized protein</fullName>
    </submittedName>
</protein>
<dbReference type="EMBL" id="AP018112">
    <property type="protein sequence ID" value="BAX62307.1"/>
    <property type="molecule type" value="Genomic_DNA"/>
</dbReference>
<proteinExistence type="predicted"/>
<gene>
    <name evidence="2" type="ORF">BSFP_051740</name>
</gene>
<evidence type="ECO:0000313" key="2">
    <source>
        <dbReference type="EMBL" id="BAX62307.1"/>
    </source>
</evidence>
<name>A0A1Y1BXZ3_9BURK</name>
<dbReference type="AlphaFoldDB" id="A0A1Y1BXZ3"/>
<evidence type="ECO:0000256" key="1">
    <source>
        <dbReference type="SAM" id="MobiDB-lite"/>
    </source>
</evidence>
<accession>A0A1Y1BXZ3</accession>
<sequence>MRTRAQLDAIAGRAAARARPVAPAGDEFGPNAIT</sequence>
<evidence type="ECO:0000313" key="3">
    <source>
        <dbReference type="Proteomes" id="UP000218432"/>
    </source>
</evidence>
<reference evidence="2 3" key="1">
    <citation type="journal article" date="2017" name="Genome Announc.">
        <title>Complete Genome Sequence of Burkholderia stabilis FERMP-21014.</title>
        <authorList>
            <person name="Konishi K."/>
            <person name="Kumagai T."/>
            <person name="Sakasegawa S."/>
            <person name="Tamura T."/>
        </authorList>
    </citation>
    <scope>NUCLEOTIDE SEQUENCE [LARGE SCALE GENOMIC DNA]</scope>
    <source>
        <strain evidence="2 3">FERMP-21014</strain>
    </source>
</reference>